<dbReference type="InterPro" id="IPR006976">
    <property type="entry name" value="VanZ-like"/>
</dbReference>
<dbReference type="AlphaFoldDB" id="A0AAU8K556"/>
<feature type="transmembrane region" description="Helical" evidence="1">
    <location>
        <begin position="6"/>
        <end position="27"/>
    </location>
</feature>
<gene>
    <name evidence="3" type="ORF">ABWK59_32245</name>
</gene>
<accession>A0AAU8K556</accession>
<keyword evidence="1" id="KW-0812">Transmembrane</keyword>
<dbReference type="RefSeq" id="WP_354644204.1">
    <property type="nucleotide sequence ID" value="NZ_CP159872.1"/>
</dbReference>
<evidence type="ECO:0000313" key="3">
    <source>
        <dbReference type="EMBL" id="XCM83269.1"/>
    </source>
</evidence>
<dbReference type="Pfam" id="PF04892">
    <property type="entry name" value="VanZ"/>
    <property type="match status" value="1"/>
</dbReference>
<protein>
    <submittedName>
        <fullName evidence="3">VanZ family protein</fullName>
    </submittedName>
</protein>
<dbReference type="KEGG" id="kcm:ABWK59_32245"/>
<feature type="transmembrane region" description="Helical" evidence="1">
    <location>
        <begin position="154"/>
        <end position="175"/>
    </location>
</feature>
<dbReference type="EMBL" id="CP159872">
    <property type="protein sequence ID" value="XCM83269.1"/>
    <property type="molecule type" value="Genomic_DNA"/>
</dbReference>
<feature type="transmembrane region" description="Helical" evidence="1">
    <location>
        <begin position="39"/>
        <end position="57"/>
    </location>
</feature>
<evidence type="ECO:0000256" key="1">
    <source>
        <dbReference type="SAM" id="Phobius"/>
    </source>
</evidence>
<organism evidence="3">
    <name type="scientific">Kitasatospora camelliae</name>
    <dbReference type="NCBI Taxonomy" id="3156397"/>
    <lineage>
        <taxon>Bacteria</taxon>
        <taxon>Bacillati</taxon>
        <taxon>Actinomycetota</taxon>
        <taxon>Actinomycetes</taxon>
        <taxon>Kitasatosporales</taxon>
        <taxon>Streptomycetaceae</taxon>
        <taxon>Kitasatospora</taxon>
    </lineage>
</organism>
<name>A0AAU8K556_9ACTN</name>
<proteinExistence type="predicted"/>
<sequence>MIEAVLSASPLFWPGVLGSLLLAALLSRRAGRLLRAHRAVGFLLLFAVGGVVTLTLLPDVRMSLWENARYGVRQCSFDRVAPHPLSELLTATQSSLNVALFVPLGATAALAGTWGRRIAAGTFAALLPVAVEAVQYAVPALGRACDGQDLLDNYFGLALGLLLGVLAGPLGRLAVRSTRRRATRPVARRRTLRP</sequence>
<feature type="transmembrane region" description="Helical" evidence="1">
    <location>
        <begin position="118"/>
        <end position="138"/>
    </location>
</feature>
<keyword evidence="1" id="KW-1133">Transmembrane helix</keyword>
<evidence type="ECO:0000259" key="2">
    <source>
        <dbReference type="Pfam" id="PF04892"/>
    </source>
</evidence>
<feature type="transmembrane region" description="Helical" evidence="1">
    <location>
        <begin position="94"/>
        <end position="111"/>
    </location>
</feature>
<feature type="domain" description="VanZ-like" evidence="2">
    <location>
        <begin position="92"/>
        <end position="165"/>
    </location>
</feature>
<keyword evidence="1" id="KW-0472">Membrane</keyword>
<reference evidence="3" key="1">
    <citation type="submission" date="2024-06" db="EMBL/GenBank/DDBJ databases">
        <title>The genome sequences of Kitasatospora sp. strain HUAS MG31.</title>
        <authorList>
            <person name="Mo P."/>
        </authorList>
    </citation>
    <scope>NUCLEOTIDE SEQUENCE</scope>
    <source>
        <strain evidence="3">HUAS MG31</strain>
    </source>
</reference>